<dbReference type="EMBL" id="CM047586">
    <property type="protein sequence ID" value="KAI9909448.1"/>
    <property type="molecule type" value="Genomic_DNA"/>
</dbReference>
<evidence type="ECO:0000313" key="2">
    <source>
        <dbReference type="Proteomes" id="UP001163321"/>
    </source>
</evidence>
<protein>
    <submittedName>
        <fullName evidence="1">Uncharacterized protein</fullName>
    </submittedName>
</protein>
<accession>A0ACC0VUD1</accession>
<dbReference type="Proteomes" id="UP001163321">
    <property type="component" value="Chromosome 7"/>
</dbReference>
<name>A0ACC0VUD1_9STRA</name>
<comment type="caution">
    <text evidence="1">The sequence shown here is derived from an EMBL/GenBank/DDBJ whole genome shotgun (WGS) entry which is preliminary data.</text>
</comment>
<sequence>MSVAAARELQLSTVTSDTFIVTFVDDKIRSNIVIKRLLRAVNESATKREEERGSPASVAAQVLTDFARAAYDKGLRTIDWGQIEKKTPQWYHEALPFDYIVRNLDDFIQLDNQNPEIEKVSILETLQDYFRDEFDLVRRVSHSMGKSELMKNIHEELVKEVARKYTFDEVFEHVTPKGRDGKWDFNTLYVFAHSSEISIDSLLEKLETELDGFYKLVSVLVKASTYDEVAKKLHRELVNYFLRAGFSFDDVVKTLKLERGEVDDAKLYTLEMFAQQDMEIRDVHYYWRRNLKYIRNRAFVVSILEYLCR</sequence>
<gene>
    <name evidence="1" type="ORF">PsorP6_015020</name>
</gene>
<keyword evidence="2" id="KW-1185">Reference proteome</keyword>
<reference evidence="1 2" key="1">
    <citation type="journal article" date="2022" name="bioRxiv">
        <title>The genome of the oomycete Peronosclerospora sorghi, a cosmopolitan pathogen of maize and sorghum, is inflated with dispersed pseudogenes.</title>
        <authorList>
            <person name="Fletcher K."/>
            <person name="Martin F."/>
            <person name="Isakeit T."/>
            <person name="Cavanaugh K."/>
            <person name="Magill C."/>
            <person name="Michelmore R."/>
        </authorList>
    </citation>
    <scope>NUCLEOTIDE SEQUENCE [LARGE SCALE GENOMIC DNA]</scope>
    <source>
        <strain evidence="1">P6</strain>
    </source>
</reference>
<organism evidence="1 2">
    <name type="scientific">Peronosclerospora sorghi</name>
    <dbReference type="NCBI Taxonomy" id="230839"/>
    <lineage>
        <taxon>Eukaryota</taxon>
        <taxon>Sar</taxon>
        <taxon>Stramenopiles</taxon>
        <taxon>Oomycota</taxon>
        <taxon>Peronosporomycetes</taxon>
        <taxon>Peronosporales</taxon>
        <taxon>Peronosporaceae</taxon>
        <taxon>Peronosclerospora</taxon>
    </lineage>
</organism>
<evidence type="ECO:0000313" key="1">
    <source>
        <dbReference type="EMBL" id="KAI9909448.1"/>
    </source>
</evidence>
<proteinExistence type="predicted"/>